<dbReference type="AlphaFoldDB" id="I3XBB0"/>
<keyword evidence="1" id="KW-0378">Hydrolase</keyword>
<dbReference type="InterPro" id="IPR027417">
    <property type="entry name" value="P-loop_NTPase"/>
</dbReference>
<gene>
    <name evidence="1" type="ORF">USDA257_c46280</name>
</gene>
<evidence type="ECO:0000313" key="2">
    <source>
        <dbReference type="Proteomes" id="UP000006180"/>
    </source>
</evidence>
<dbReference type="PATRIC" id="fig|1185652.3.peg.4796"/>
<dbReference type="Gene3D" id="3.40.50.300">
    <property type="entry name" value="P-loop containing nucleotide triphosphate hydrolases"/>
    <property type="match status" value="1"/>
</dbReference>
<dbReference type="KEGG" id="sfd:USDA257_c46280"/>
<proteinExistence type="predicted"/>
<dbReference type="Pfam" id="PF13481">
    <property type="entry name" value="AAA_25"/>
    <property type="match status" value="1"/>
</dbReference>
<dbReference type="HOGENOM" id="CLU_055618_0_0_5"/>
<keyword evidence="1" id="KW-0547">Nucleotide-binding</keyword>
<name>I3XBB0_SINF2</name>
<reference evidence="1 2" key="1">
    <citation type="journal article" date="2012" name="J. Bacteriol.">
        <title>Complete genome sequence of the broad-host-range strain Sinorhizobium fredii USDA257.</title>
        <authorList>
            <person name="Schuldes J."/>
            <person name="Rodriguez Orbegoso M."/>
            <person name="Schmeisser C."/>
            <person name="Krishnan H.B."/>
            <person name="Daniel R."/>
            <person name="Streit W.R."/>
        </authorList>
    </citation>
    <scope>NUCLEOTIDE SEQUENCE [LARGE SCALE GENOMIC DNA]</scope>
    <source>
        <strain evidence="1 2">USDA 257</strain>
    </source>
</reference>
<dbReference type="Proteomes" id="UP000006180">
    <property type="component" value="Chromosome"/>
</dbReference>
<dbReference type="SUPFAM" id="SSF52540">
    <property type="entry name" value="P-loop containing nucleoside triphosphate hydrolases"/>
    <property type="match status" value="1"/>
</dbReference>
<keyword evidence="1" id="KW-0067">ATP-binding</keyword>
<keyword evidence="1" id="KW-0347">Helicase</keyword>
<protein>
    <submittedName>
        <fullName evidence="1">Plasmid and phage replicative helicase</fullName>
    </submittedName>
</protein>
<dbReference type="GO" id="GO:0004386">
    <property type="term" value="F:helicase activity"/>
    <property type="evidence" value="ECO:0007669"/>
    <property type="project" value="UniProtKB-KW"/>
</dbReference>
<sequence length="450" mass="50127">MRGFRDKGTAPKSYPARFFNSRRRSSHRCDEEGTPAMKADADVPAKKRLVQAHRFVWHDPATIPRRQCLYPDLYYRGFATATVAPGGIGKSGLCLVEAVALASGRDLLRIGHRFRTDEQLRVWYWNGEDPMDELERQVHAICQHYGLGPNDIYGRLFLDSGRDMPIKLVTPSGRDGFKVQPEVLSQLEGTIGGNGIDVAIFDPLANFVTANCNSNEVMGAISETCSNIASHCDCGVGLVHHPRKTNGSEITAEDARGGGALIAGFRVVRVLNRMTAAEAEKAGITGNGHRRYFRAGLDKINLTPPRDDVTWRYLEDVVLPNGDPDDLTNPDGDHVRVVVPWRWPNPFDDVQSHHIVAFQDALEREETRNRASPQSTDWVGHLLAEILEIDTGRFAGAKANRTTTQNTARERCAQIIKQWMDSGLLVIEEIIRDGKKDRKIPVVRVGTRYA</sequence>
<accession>I3XBB0</accession>
<dbReference type="EMBL" id="CP003563">
    <property type="protein sequence ID" value="AFL53166.1"/>
    <property type="molecule type" value="Genomic_DNA"/>
</dbReference>
<dbReference type="eggNOG" id="COG3598">
    <property type="taxonomic scope" value="Bacteria"/>
</dbReference>
<dbReference type="STRING" id="1185652.USDA257_c46280"/>
<evidence type="ECO:0000313" key="1">
    <source>
        <dbReference type="EMBL" id="AFL53166.1"/>
    </source>
</evidence>
<organism evidence="1 2">
    <name type="scientific">Sinorhizobium fredii (strain USDA 257)</name>
    <dbReference type="NCBI Taxonomy" id="1185652"/>
    <lineage>
        <taxon>Bacteria</taxon>
        <taxon>Pseudomonadati</taxon>
        <taxon>Pseudomonadota</taxon>
        <taxon>Alphaproteobacteria</taxon>
        <taxon>Hyphomicrobiales</taxon>
        <taxon>Rhizobiaceae</taxon>
        <taxon>Sinorhizobium/Ensifer group</taxon>
        <taxon>Sinorhizobium</taxon>
    </lineage>
</organism>